<dbReference type="InterPro" id="IPR029058">
    <property type="entry name" value="AB_hydrolase_fold"/>
</dbReference>
<evidence type="ECO:0000256" key="1">
    <source>
        <dbReference type="SAM" id="Phobius"/>
    </source>
</evidence>
<dbReference type="OrthoDB" id="3239312at2"/>
<keyword evidence="1" id="KW-0472">Membrane</keyword>
<feature type="transmembrane region" description="Helical" evidence="1">
    <location>
        <begin position="454"/>
        <end position="476"/>
    </location>
</feature>
<dbReference type="STRING" id="1447715.AH67_06725"/>
<proteinExistence type="predicted"/>
<dbReference type="HOGENOM" id="CLU_503295_0_0_11"/>
<dbReference type="RefSeq" id="WP_039172189.1">
    <property type="nucleotide sequence ID" value="NZ_CP007457.1"/>
</dbReference>
<dbReference type="Gene3D" id="3.40.50.1820">
    <property type="entry name" value="alpha/beta hydrolase"/>
    <property type="match status" value="1"/>
</dbReference>
<sequence>MVSLPIFIILLGILMVASNNTRIPTQNDPRAQTFATLTADTQVTFDSPEPLPGIGTYKVTSRHIEIDAKRPSTGEVQRIRMNIREPQGAGTNLPGMVFMHGAGHGGTCDDSFGDIATSMSSAGFVTAVIDKPVWSTNDLTRDYPGSAAVYDQAINVIRDLDQVDAHKVGIYATSESTWISSYLVAMDHDIAFQILLSPMVFSPRHAVAFLAIQNFALAGANDGYQAIVRRILSLDMGMFGLTNIDLHTATPQAYSIPTLVAYGSKDVMTAQVQGFKDILDQAHRAGNWNVSLRSYPVANHVLRLGDEAQNGTPFADDYERDAVSWAVGTSRGLTQTSEPIAGAPLYQSIAVPLGLHSRRAMTIYGILVLGLMAIMMLVATVVGVIALIAHIRNRITHRGPALGFQYRFGGSLLMLTIITMACMLLFVGGLGEVVLAVVHLSWGSAPQEDAGMMYWSWPVVQIVCIGVVWAWSRVFAGMIEVASMRGLLTWPVKRGTIRHIVSGEEPVVATTRLGRVLFWTTTVAMLLVLLSFSFWGLFLF</sequence>
<name>A0A0A7I8R3_9BIFI</name>
<feature type="transmembrane region" description="Helical" evidence="1">
    <location>
        <begin position="363"/>
        <end position="391"/>
    </location>
</feature>
<gene>
    <name evidence="2" type="ORF">AH67_06725</name>
</gene>
<reference evidence="2 3" key="1">
    <citation type="journal article" date="2015" name="Genome Announc.">
        <title>Bifidobacterium pseudolongum Strain PV8-2, Isolated from a Stool Sample of an Anemic Kenyan Infant.</title>
        <authorList>
            <person name="Vazquez-Gutierrez P."/>
            <person name="Lacroix C."/>
            <person name="Chassard C."/>
            <person name="Klumpp J."/>
            <person name="Stevens M.J."/>
            <person name="Jans C."/>
        </authorList>
    </citation>
    <scope>NUCLEOTIDE SEQUENCE [LARGE SCALE GENOMIC DNA]</scope>
    <source>
        <strain evidence="2 3">PV8-2</strain>
    </source>
</reference>
<keyword evidence="1" id="KW-1133">Transmembrane helix</keyword>
<dbReference type="EMBL" id="CP007457">
    <property type="protein sequence ID" value="AIZ16648.1"/>
    <property type="molecule type" value="Genomic_DNA"/>
</dbReference>
<keyword evidence="3" id="KW-1185">Reference proteome</keyword>
<dbReference type="Proteomes" id="UP000030636">
    <property type="component" value="Chromosome"/>
</dbReference>
<dbReference type="KEGG" id="bpsp:AH67_06725"/>
<feature type="transmembrane region" description="Helical" evidence="1">
    <location>
        <begin position="412"/>
        <end position="442"/>
    </location>
</feature>
<keyword evidence="1" id="KW-0812">Transmembrane</keyword>
<dbReference type="SUPFAM" id="SSF53474">
    <property type="entry name" value="alpha/beta-Hydrolases"/>
    <property type="match status" value="1"/>
</dbReference>
<accession>A0A0A7I8R3</accession>
<evidence type="ECO:0000313" key="2">
    <source>
        <dbReference type="EMBL" id="AIZ16648.1"/>
    </source>
</evidence>
<feature type="transmembrane region" description="Helical" evidence="1">
    <location>
        <begin position="516"/>
        <end position="538"/>
    </location>
</feature>
<organism evidence="2 3">
    <name type="scientific">Bifidobacterium pseudolongum PV8-2</name>
    <dbReference type="NCBI Taxonomy" id="1447715"/>
    <lineage>
        <taxon>Bacteria</taxon>
        <taxon>Bacillati</taxon>
        <taxon>Actinomycetota</taxon>
        <taxon>Actinomycetes</taxon>
        <taxon>Bifidobacteriales</taxon>
        <taxon>Bifidobacteriaceae</taxon>
        <taxon>Bifidobacterium</taxon>
    </lineage>
</organism>
<protein>
    <submittedName>
        <fullName evidence="2">Esterase</fullName>
    </submittedName>
</protein>
<evidence type="ECO:0000313" key="3">
    <source>
        <dbReference type="Proteomes" id="UP000030636"/>
    </source>
</evidence>
<dbReference type="AlphaFoldDB" id="A0A0A7I8R3"/>